<accession>A0A395UTK5</accession>
<sequence>MDSTIEHIFEGNVRRGKAGGYHYECIKDTAGNIVNGTEVLINDLGVYKAQVEVNGIPKSGNGGYSTFFPKEMSPQDVIDSINEAYNNKVFVVGSKNSYIGISNNGLEIEMYINNNGKIISAFPKE</sequence>
<name>A0A395UTK5_9FIRM</name>
<evidence type="ECO:0000313" key="3">
    <source>
        <dbReference type="EMBL" id="RHI15820.1"/>
    </source>
</evidence>
<dbReference type="EMBL" id="QRUJ01000064">
    <property type="protein sequence ID" value="RGR50241.1"/>
    <property type="molecule type" value="Genomic_DNA"/>
</dbReference>
<gene>
    <name evidence="3" type="ORF">DW172_16855</name>
    <name evidence="2" type="ORF">DWY38_16910</name>
</gene>
<evidence type="ECO:0000313" key="5">
    <source>
        <dbReference type="Proteomes" id="UP000285865"/>
    </source>
</evidence>
<comment type="caution">
    <text evidence="2">The sequence shown here is derived from an EMBL/GenBank/DDBJ whole genome shotgun (WGS) entry which is preliminary data.</text>
</comment>
<evidence type="ECO:0000313" key="4">
    <source>
        <dbReference type="Proteomes" id="UP000266066"/>
    </source>
</evidence>
<evidence type="ECO:0000313" key="2">
    <source>
        <dbReference type="EMBL" id="RGR50241.1"/>
    </source>
</evidence>
<evidence type="ECO:0000259" key="1">
    <source>
        <dbReference type="Pfam" id="PF14436"/>
    </source>
</evidence>
<reference evidence="4 5" key="1">
    <citation type="submission" date="2018-08" db="EMBL/GenBank/DDBJ databases">
        <title>A genome reference for cultivated species of the human gut microbiota.</title>
        <authorList>
            <person name="Zou Y."/>
            <person name="Xue W."/>
            <person name="Luo G."/>
        </authorList>
    </citation>
    <scope>NUCLEOTIDE SEQUENCE [LARGE SCALE GENOMIC DNA]</scope>
    <source>
        <strain evidence="2 4">AF25-15</strain>
        <strain evidence="3 5">AM16-11</strain>
    </source>
</reference>
<feature type="domain" description="Bacterial EndoU nuclease" evidence="1">
    <location>
        <begin position="4"/>
        <end position="124"/>
    </location>
</feature>
<proteinExistence type="predicted"/>
<dbReference type="AlphaFoldDB" id="A0A395UTK5"/>
<dbReference type="EMBL" id="QRKN01000038">
    <property type="protein sequence ID" value="RHI15820.1"/>
    <property type="molecule type" value="Genomic_DNA"/>
</dbReference>
<dbReference type="InterPro" id="IPR029501">
    <property type="entry name" value="EndoU_bac"/>
</dbReference>
<dbReference type="Proteomes" id="UP000266066">
    <property type="component" value="Unassembled WGS sequence"/>
</dbReference>
<protein>
    <recommendedName>
        <fullName evidence="1">Bacterial EndoU nuclease domain-containing protein</fullName>
    </recommendedName>
</protein>
<dbReference type="Proteomes" id="UP000285865">
    <property type="component" value="Unassembled WGS sequence"/>
</dbReference>
<dbReference type="GO" id="GO:0004519">
    <property type="term" value="F:endonuclease activity"/>
    <property type="evidence" value="ECO:0007669"/>
    <property type="project" value="InterPro"/>
</dbReference>
<dbReference type="Pfam" id="PF14436">
    <property type="entry name" value="EndoU_bacteria"/>
    <property type="match status" value="1"/>
</dbReference>
<organism evidence="2 4">
    <name type="scientific">Agathobacter rectalis</name>
    <dbReference type="NCBI Taxonomy" id="39491"/>
    <lineage>
        <taxon>Bacteria</taxon>
        <taxon>Bacillati</taxon>
        <taxon>Bacillota</taxon>
        <taxon>Clostridia</taxon>
        <taxon>Lachnospirales</taxon>
        <taxon>Lachnospiraceae</taxon>
        <taxon>Agathobacter</taxon>
    </lineage>
</organism>